<dbReference type="Proteomes" id="UP000326169">
    <property type="component" value="Unassembled WGS sequence"/>
</dbReference>
<dbReference type="RefSeq" id="WP_006617833.1">
    <property type="nucleotide sequence ID" value="NZ_BIMW01000279.1"/>
</dbReference>
<accession>A0A5M3TDV5</accession>
<keyword evidence="2" id="KW-1185">Reference proteome</keyword>
<comment type="caution">
    <text evidence="1">The sequence shown here is derived from an EMBL/GenBank/DDBJ whole genome shotgun (WGS) entry which is preliminary data.</text>
</comment>
<reference evidence="1 2" key="1">
    <citation type="journal article" date="2019" name="J Genomics">
        <title>The Draft Genome of a Hydrogen-producing Cyanobacterium, Arthrospira platensis NIES-46.</title>
        <authorList>
            <person name="Suzuki S."/>
            <person name="Yamaguchi H."/>
            <person name="Kawachi M."/>
        </authorList>
    </citation>
    <scope>NUCLEOTIDE SEQUENCE [LARGE SCALE GENOMIC DNA]</scope>
    <source>
        <strain evidence="1 2">NIES-46</strain>
    </source>
</reference>
<proteinExistence type="predicted"/>
<evidence type="ECO:0000313" key="2">
    <source>
        <dbReference type="Proteomes" id="UP000326169"/>
    </source>
</evidence>
<dbReference type="EMBL" id="BIMW01000279">
    <property type="protein sequence ID" value="GCE96787.1"/>
    <property type="molecule type" value="Genomic_DNA"/>
</dbReference>
<name>A0A5M3TDV5_LIMPL</name>
<evidence type="ECO:0008006" key="3">
    <source>
        <dbReference type="Google" id="ProtNLM"/>
    </source>
</evidence>
<organism evidence="1 2">
    <name type="scientific">Limnospira platensis NIES-46</name>
    <dbReference type="NCBI Taxonomy" id="1236695"/>
    <lineage>
        <taxon>Bacteria</taxon>
        <taxon>Bacillati</taxon>
        <taxon>Cyanobacteriota</taxon>
        <taxon>Cyanophyceae</taxon>
        <taxon>Oscillatoriophycideae</taxon>
        <taxon>Oscillatoriales</taxon>
        <taxon>Sirenicapillariaceae</taxon>
        <taxon>Limnospira</taxon>
    </lineage>
</organism>
<sequence length="227" mass="26063">MGFTVDQVIPWGRSFDEYLQMFALSEDDLHYSYLDCAGGPASFNAVMTRRGYSVASCDPLYRFSSAQISDRIQLVLPMVIQQVEANREDYIWHQIKSPEHLAQVRQEAMNEFLADFAQGRQTGRYIDAELPHLPFADRQFDRALSAHFLFSYSDRLSQQFHRDAILELCRVASMVLLFPLVSIGGDTPRFLPRLIQQLTALKYAVEIQSVPYHFQKSGNLMMKIISP</sequence>
<gene>
    <name evidence="1" type="ORF">NIES46_48600</name>
</gene>
<dbReference type="GeneID" id="301685564"/>
<protein>
    <recommendedName>
        <fullName evidence="3">SAM-dependent methyltransferase</fullName>
    </recommendedName>
</protein>
<evidence type="ECO:0000313" key="1">
    <source>
        <dbReference type="EMBL" id="GCE96787.1"/>
    </source>
</evidence>